<dbReference type="KEGG" id="bpt:Bpet2975"/>
<dbReference type="EMBL" id="AM902716">
    <property type="protein sequence ID" value="CAP43317.1"/>
    <property type="molecule type" value="Genomic_DNA"/>
</dbReference>
<evidence type="ECO:0000313" key="2">
    <source>
        <dbReference type="EMBL" id="CAP43317.1"/>
    </source>
</evidence>
<dbReference type="AlphaFoldDB" id="A9ISL8"/>
<keyword evidence="1" id="KW-0812">Transmembrane</keyword>
<evidence type="ECO:0000256" key="1">
    <source>
        <dbReference type="SAM" id="Phobius"/>
    </source>
</evidence>
<reference evidence="2 3" key="1">
    <citation type="journal article" date="2008" name="BMC Genomics">
        <title>The missing link: Bordetella petrii is endowed with both the metabolic versatility of environmental bacteria and virulence traits of pathogenic Bordetellae.</title>
        <authorList>
            <person name="Gross R."/>
            <person name="Guzman C.A."/>
            <person name="Sebaihia M."/>
            <person name="Martins Dos Santos V.A."/>
            <person name="Pieper D.H."/>
            <person name="Koebnik R."/>
            <person name="Lechner M."/>
            <person name="Bartels D."/>
            <person name="Buhrmester J."/>
            <person name="Choudhuri J.V."/>
            <person name="Ebensen T."/>
            <person name="Gaigalat L."/>
            <person name="Herrmann S."/>
            <person name="Khachane A.N."/>
            <person name="Larisch C."/>
            <person name="Link S."/>
            <person name="Linke B."/>
            <person name="Meyer F."/>
            <person name="Mormann S."/>
            <person name="Nakunst D."/>
            <person name="Rueckert C."/>
            <person name="Schneiker-Bekel S."/>
            <person name="Schulze K."/>
            <person name="Vorhoelter F.J."/>
            <person name="Yevsa T."/>
            <person name="Engle J.T."/>
            <person name="Goldman W.E."/>
            <person name="Puehler A."/>
            <person name="Goebel U.B."/>
            <person name="Goesmann A."/>
            <person name="Bloecker H."/>
            <person name="Kaiser O."/>
            <person name="Martinez-Arias R."/>
        </authorList>
    </citation>
    <scope>NUCLEOTIDE SEQUENCE [LARGE SCALE GENOMIC DNA]</scope>
    <source>
        <strain evidence="3">ATCC BAA-461 / DSM 12804 / CCUG 43448 / CIP 107267 / Se-1111R</strain>
    </source>
</reference>
<keyword evidence="3" id="KW-1185">Reference proteome</keyword>
<sequence>MRYAGQRLPPVAGYCEPGVLLLLSGMLAGGGAGVVWVCDWSYVASPL</sequence>
<accession>A9ISL8</accession>
<feature type="transmembrane region" description="Helical" evidence="1">
    <location>
        <begin position="20"/>
        <end position="43"/>
    </location>
</feature>
<name>A9ISL8_BORPD</name>
<proteinExistence type="predicted"/>
<dbReference type="Proteomes" id="UP000001225">
    <property type="component" value="Chromosome"/>
</dbReference>
<keyword evidence="1" id="KW-0472">Membrane</keyword>
<gene>
    <name evidence="2" type="ordered locus">Bpet2975</name>
</gene>
<dbReference type="STRING" id="94624.Bpet2975"/>
<keyword evidence="1" id="KW-1133">Transmembrane helix</keyword>
<protein>
    <submittedName>
        <fullName evidence="2">Uncharacterized protein</fullName>
    </submittedName>
</protein>
<organism evidence="2 3">
    <name type="scientific">Bordetella petrii (strain ATCC BAA-461 / DSM 12804 / CCUG 43448 / CIP 107267 / Se-1111R)</name>
    <dbReference type="NCBI Taxonomy" id="340100"/>
    <lineage>
        <taxon>Bacteria</taxon>
        <taxon>Pseudomonadati</taxon>
        <taxon>Pseudomonadota</taxon>
        <taxon>Betaproteobacteria</taxon>
        <taxon>Burkholderiales</taxon>
        <taxon>Alcaligenaceae</taxon>
        <taxon>Bordetella</taxon>
    </lineage>
</organism>
<evidence type="ECO:0000313" key="3">
    <source>
        <dbReference type="Proteomes" id="UP000001225"/>
    </source>
</evidence>